<dbReference type="InterPro" id="IPR003410">
    <property type="entry name" value="HYR_dom"/>
</dbReference>
<reference evidence="4 5" key="1">
    <citation type="submission" date="2019-03" db="EMBL/GenBank/DDBJ databases">
        <title>Freshwater and sediment microbial communities from various areas in North America, analyzing microbe dynamics in response to fracking.</title>
        <authorList>
            <person name="Lamendella R."/>
        </authorList>
    </citation>
    <scope>NUCLEOTIDE SEQUENCE [LARGE SCALE GENOMIC DNA]</scope>
    <source>
        <strain evidence="4 5">114D</strain>
    </source>
</reference>
<dbReference type="InterPro" id="IPR013783">
    <property type="entry name" value="Ig-like_fold"/>
</dbReference>
<accession>A0A4R6HBM5</accession>
<keyword evidence="2" id="KW-0732">Signal</keyword>
<dbReference type="PROSITE" id="PS50825">
    <property type="entry name" value="HYR"/>
    <property type="match status" value="2"/>
</dbReference>
<feature type="domain" description="HYR" evidence="3">
    <location>
        <begin position="472"/>
        <end position="555"/>
    </location>
</feature>
<gene>
    <name evidence="4" type="ORF">DET52_101512</name>
</gene>
<protein>
    <submittedName>
        <fullName evidence="4">Putative secreted protein (Por secretion system target)</fullName>
    </submittedName>
</protein>
<proteinExistence type="predicted"/>
<evidence type="ECO:0000259" key="3">
    <source>
        <dbReference type="PROSITE" id="PS50825"/>
    </source>
</evidence>
<dbReference type="GO" id="GO:0016020">
    <property type="term" value="C:membrane"/>
    <property type="evidence" value="ECO:0007669"/>
    <property type="project" value="InterPro"/>
</dbReference>
<dbReference type="RefSeq" id="WP_133463266.1">
    <property type="nucleotide sequence ID" value="NZ_SNWI01000001.1"/>
</dbReference>
<dbReference type="InterPro" id="IPR026444">
    <property type="entry name" value="Secre_tail"/>
</dbReference>
<dbReference type="Pfam" id="PF18962">
    <property type="entry name" value="Por_Secre_tail"/>
    <property type="match status" value="1"/>
</dbReference>
<comment type="caution">
    <text evidence="4">The sequence shown here is derived from an EMBL/GenBank/DDBJ whole genome shotgun (WGS) entry which is preliminary data.</text>
</comment>
<dbReference type="SMART" id="SM00736">
    <property type="entry name" value="CADG"/>
    <property type="match status" value="1"/>
</dbReference>
<sequence>MRNYYFACIFLFLLFSTFPFQTVLASEIGQDSKTAANTVSASFPQTVYCSSSEKFLFTWTGNNDGTDRIYYSFHTNGDLDGTPGTTGTLLSTATDIRYAERHKVAYDLQSQTAAVVWLESRTEAKDSVMLAIINTDTETKITELVVASNNVWNMAANVASDGQGTYLVVYFESSSKTIFGQLVDASGTIQGTPISLGQAATNYLLPYAIDLAYNTQDDAFLVTWADHNSNLYSKTVKIDATTGTLNNYTTISNVANPAIVYNSSVNQFLIAYDDLQGQIHALLTDNSGVGQPGIIEFGDASSTEGQPAVATHPTNNSFVVSWNNQTEEEIWAQGFSTTPCANHATPFKVSDLTSISHAPQISFDPLNDFFWVSWFGRSSEAKDEIFTQRITTEINTIHAVCKDISITLDENGTYTLSPSEIDNGSSVPCETPKLSLSKTDLSCTDESEVTITLYVSNAAGETESCQAKVTIIDNLAPTALCKDTTIYLDENGAASITAEELGKESTDNCQITTFDTGTTPLSFDCSQLGNHTIPLTVSDAAGNTASCTATVTVLDTISPTVACKDTTLYLDAIGEASIINSELLSNLDDNCSGSELLSPDLIHDFNCNSIGEQTIKLTVSDGSGNSRTCNALITIKDTIAPVIIGKTITLPLDENGTANILNADLVENMTDNCSTPSLKLADQINRFSCSDIGQHEIILTAIDLYGNEASSKASITIVDNTAPTAICKDTTIYLEEHGTASVTAEELGKESTDNCEVTVFDTGTSPLAFDCSQLGNHSIPLTVSDAAGNTASCTAAVIVLDTISPTVTCDDITIYLDENSQATLALSDLTYTATDNCAIQSTELTPTAFTCADVGEQKAQLKVTDQSGNHSTYSLIVTVAETNPPVALCKDITISLTSSAPRQITPAEIDNGSYDDCGAITLQFKDGPIALGVNDIGVNTVILLVQDESGNTSSCDATITVVDEVPPVAICQDITVYLDDDGKVNITSSFIDAGSYDNVGIQQAHIDRTQFSCADIGDNKVTLTLTDFDGNSSFCTSTVTVVDNIAPELEQLPDIILEANANCTAEASFGLPTATDNCAVDLTQTEGLSSGSKFPAGATTVTFKATDPSGNNTTMSFQVIVNSSIMPPQLAELSDLTIPAHQEQLTIALNEISSGATCEQQLPVQFSVTSSNHEIVQNASVNYDQGANTGTLFLNRQAGTFGDATIAVTISNEQASITKEFLLIVLENRPPEISQEIVEELEIEKGQTKELVLSADLFSDPDEGDQISIELKGTDDQPLPDWVHFDPETRTIQFSPTNSDHVGAHSFNLVGTDLLGAQALGKILITVNFPTNVDLDQDQQTVKVYPNPTSGKLTVFISDRKETCTIQLLNLSGKLIKNKIFAPSESIQIDLSDQPDGIYLLQLGEQYNFRSYKVILQK</sequence>
<dbReference type="EMBL" id="SNWI01000001">
    <property type="protein sequence ID" value="TDO05156.1"/>
    <property type="molecule type" value="Genomic_DNA"/>
</dbReference>
<dbReference type="SUPFAM" id="SSF49313">
    <property type="entry name" value="Cadherin-like"/>
    <property type="match status" value="1"/>
</dbReference>
<dbReference type="InterPro" id="IPR006644">
    <property type="entry name" value="Cadg"/>
</dbReference>
<evidence type="ECO:0000313" key="5">
    <source>
        <dbReference type="Proteomes" id="UP000294848"/>
    </source>
</evidence>
<evidence type="ECO:0000256" key="2">
    <source>
        <dbReference type="SAM" id="SignalP"/>
    </source>
</evidence>
<dbReference type="GO" id="GO:0005509">
    <property type="term" value="F:calcium ion binding"/>
    <property type="evidence" value="ECO:0007669"/>
    <property type="project" value="InterPro"/>
</dbReference>
<evidence type="ECO:0000256" key="1">
    <source>
        <dbReference type="ARBA" id="ARBA00022737"/>
    </source>
</evidence>
<feature type="chain" id="PRO_5020907978" evidence="2">
    <location>
        <begin position="26"/>
        <end position="1418"/>
    </location>
</feature>
<dbReference type="PANTHER" id="PTHR24273:SF32">
    <property type="entry name" value="HYALIN"/>
    <property type="match status" value="1"/>
</dbReference>
<name>A0A4R6HBM5_9BACT</name>
<keyword evidence="1" id="KW-0677">Repeat</keyword>
<dbReference type="InterPro" id="IPR015919">
    <property type="entry name" value="Cadherin-like_sf"/>
</dbReference>
<organism evidence="4 5">
    <name type="scientific">Sunxiuqinia elliptica</name>
    <dbReference type="NCBI Taxonomy" id="655355"/>
    <lineage>
        <taxon>Bacteria</taxon>
        <taxon>Pseudomonadati</taxon>
        <taxon>Bacteroidota</taxon>
        <taxon>Bacteroidia</taxon>
        <taxon>Marinilabiliales</taxon>
        <taxon>Prolixibacteraceae</taxon>
        <taxon>Sunxiuqinia</taxon>
    </lineage>
</organism>
<feature type="signal peptide" evidence="2">
    <location>
        <begin position="1"/>
        <end position="25"/>
    </location>
</feature>
<dbReference type="OrthoDB" id="1119990at2"/>
<dbReference type="Gene3D" id="2.60.40.10">
    <property type="entry name" value="Immunoglobulins"/>
    <property type="match status" value="3"/>
</dbReference>
<dbReference type="NCBIfam" id="TIGR04183">
    <property type="entry name" value="Por_Secre_tail"/>
    <property type="match status" value="1"/>
</dbReference>
<dbReference type="Pfam" id="PF02494">
    <property type="entry name" value="HYR"/>
    <property type="match status" value="1"/>
</dbReference>
<feature type="domain" description="HYR" evidence="3">
    <location>
        <begin position="1042"/>
        <end position="1123"/>
    </location>
</feature>
<dbReference type="Proteomes" id="UP000294848">
    <property type="component" value="Unassembled WGS sequence"/>
</dbReference>
<dbReference type="PANTHER" id="PTHR24273">
    <property type="entry name" value="FI04643P-RELATED"/>
    <property type="match status" value="1"/>
</dbReference>
<evidence type="ECO:0000313" key="4">
    <source>
        <dbReference type="EMBL" id="TDO05156.1"/>
    </source>
</evidence>